<dbReference type="InterPro" id="IPR002933">
    <property type="entry name" value="Peptidase_M20"/>
</dbReference>
<dbReference type="HOGENOM" id="CLU_031812_1_1_1"/>
<protein>
    <submittedName>
        <fullName evidence="3">Aminoacylase 1-like protein 2</fullName>
    </submittedName>
</protein>
<dbReference type="RefSeq" id="XP_001831304.2">
    <property type="nucleotide sequence ID" value="XM_001831252.2"/>
</dbReference>
<dbReference type="KEGG" id="cci:CC1G_00851"/>
<dbReference type="EMBL" id="AACS02000007">
    <property type="protein sequence ID" value="EAU90467.2"/>
    <property type="molecule type" value="Genomic_DNA"/>
</dbReference>
<dbReference type="PANTHER" id="PTHR30575:SF0">
    <property type="entry name" value="XAA-ARG DIPEPTIDASE"/>
    <property type="match status" value="1"/>
</dbReference>
<dbReference type="SUPFAM" id="SSF53187">
    <property type="entry name" value="Zn-dependent exopeptidases"/>
    <property type="match status" value="1"/>
</dbReference>
<dbReference type="GO" id="GO:0016805">
    <property type="term" value="F:dipeptidase activity"/>
    <property type="evidence" value="ECO:0007669"/>
    <property type="project" value="TreeGrafter"/>
</dbReference>
<feature type="region of interest" description="Disordered" evidence="2">
    <location>
        <begin position="19"/>
        <end position="55"/>
    </location>
</feature>
<comment type="similarity">
    <text evidence="1">Belongs to the peptidase M20A family.</text>
</comment>
<dbReference type="Gene3D" id="3.40.630.10">
    <property type="entry name" value="Zn peptidases"/>
    <property type="match status" value="2"/>
</dbReference>
<dbReference type="GeneID" id="6007774"/>
<gene>
    <name evidence="3" type="ORF">CC1G_00851</name>
</gene>
<dbReference type="OMA" id="HRSCAKT"/>
<reference evidence="3 4" key="1">
    <citation type="journal article" date="2010" name="Proc. Natl. Acad. Sci. U.S.A.">
        <title>Insights into evolution of multicellular fungi from the assembled chromosomes of the mushroom Coprinopsis cinerea (Coprinus cinereus).</title>
        <authorList>
            <person name="Stajich J.E."/>
            <person name="Wilke S.K."/>
            <person name="Ahren D."/>
            <person name="Au C.H."/>
            <person name="Birren B.W."/>
            <person name="Borodovsky M."/>
            <person name="Burns C."/>
            <person name="Canback B."/>
            <person name="Casselton L.A."/>
            <person name="Cheng C.K."/>
            <person name="Deng J."/>
            <person name="Dietrich F.S."/>
            <person name="Fargo D.C."/>
            <person name="Farman M.L."/>
            <person name="Gathman A.C."/>
            <person name="Goldberg J."/>
            <person name="Guigo R."/>
            <person name="Hoegger P.J."/>
            <person name="Hooker J.B."/>
            <person name="Huggins A."/>
            <person name="James T.Y."/>
            <person name="Kamada T."/>
            <person name="Kilaru S."/>
            <person name="Kodira C."/>
            <person name="Kues U."/>
            <person name="Kupfer D."/>
            <person name="Kwan H.S."/>
            <person name="Lomsadze A."/>
            <person name="Li W."/>
            <person name="Lilly W.W."/>
            <person name="Ma L.J."/>
            <person name="Mackey A.J."/>
            <person name="Manning G."/>
            <person name="Martin F."/>
            <person name="Muraguchi H."/>
            <person name="Natvig D.O."/>
            <person name="Palmerini H."/>
            <person name="Ramesh M.A."/>
            <person name="Rehmeyer C.J."/>
            <person name="Roe B.A."/>
            <person name="Shenoy N."/>
            <person name="Stanke M."/>
            <person name="Ter-Hovhannisyan V."/>
            <person name="Tunlid A."/>
            <person name="Velagapudi R."/>
            <person name="Vision T.J."/>
            <person name="Zeng Q."/>
            <person name="Zolan M.E."/>
            <person name="Pukkila P.J."/>
        </authorList>
    </citation>
    <scope>NUCLEOTIDE SEQUENCE [LARGE SCALE GENOMIC DNA]</scope>
    <source>
        <strain evidence="4">Okayama-7 / 130 / ATCC MYA-4618 / FGSC 9003</strain>
    </source>
</reference>
<dbReference type="InParanoid" id="A8N8X6"/>
<accession>A8N8X6</accession>
<dbReference type="VEuPathDB" id="FungiDB:CC1G_00851"/>
<dbReference type="AlphaFoldDB" id="A8N8X6"/>
<dbReference type="InterPro" id="IPR052030">
    <property type="entry name" value="Peptidase_M20/M20A_hydrolases"/>
</dbReference>
<evidence type="ECO:0000256" key="1">
    <source>
        <dbReference type="ARBA" id="ARBA00006247"/>
    </source>
</evidence>
<dbReference type="InterPro" id="IPR036264">
    <property type="entry name" value="Bact_exopeptidase_dim_dom"/>
</dbReference>
<keyword evidence="4" id="KW-1185">Reference proteome</keyword>
<organism evidence="3 4">
    <name type="scientific">Coprinopsis cinerea (strain Okayama-7 / 130 / ATCC MYA-4618 / FGSC 9003)</name>
    <name type="common">Inky cap fungus</name>
    <name type="synonym">Hormographiella aspergillata</name>
    <dbReference type="NCBI Taxonomy" id="240176"/>
    <lineage>
        <taxon>Eukaryota</taxon>
        <taxon>Fungi</taxon>
        <taxon>Dikarya</taxon>
        <taxon>Basidiomycota</taxon>
        <taxon>Agaricomycotina</taxon>
        <taxon>Agaricomycetes</taxon>
        <taxon>Agaricomycetidae</taxon>
        <taxon>Agaricales</taxon>
        <taxon>Agaricineae</taxon>
        <taxon>Psathyrellaceae</taxon>
        <taxon>Coprinopsis</taxon>
    </lineage>
</organism>
<dbReference type="PANTHER" id="PTHR30575">
    <property type="entry name" value="PEPTIDASE M20"/>
    <property type="match status" value="1"/>
</dbReference>
<dbReference type="eggNOG" id="ENOG502QQPD">
    <property type="taxonomic scope" value="Eukaryota"/>
</dbReference>
<evidence type="ECO:0000313" key="3">
    <source>
        <dbReference type="EMBL" id="EAU90467.2"/>
    </source>
</evidence>
<evidence type="ECO:0000313" key="4">
    <source>
        <dbReference type="Proteomes" id="UP000001861"/>
    </source>
</evidence>
<dbReference type="Proteomes" id="UP000001861">
    <property type="component" value="Unassembled WGS sequence"/>
</dbReference>
<name>A8N8X6_COPC7</name>
<proteinExistence type="inferred from homology"/>
<sequence>MQSLSPLSGCFSAFFARSRRRVQRDNPSSSVRETEPVPSAPSRSIIDHPTSKEHPPCWSPCCDFSSKGGGLWSPVSQLESPPSYSVSQRGTDSNTDISVVSTIEQTLDSLDAKLRELSLDLHEIMFEEKYAHDLLTGFLSEQGFQVTRHYLPELPTAWRAEFSFGVGGRVVGVNSEMDALPGIGHACGHNLIAVSGVGVALSLKAAMEKHKISGKIVLLGTPAEEAGGGKVILLERGAYNDMDVCLMCHPSPGEPHSASIGPTIAMQAIEVEFFGHSAHAGAAPWEGTNALDAAFLAYSSISMLRQQLKPDHRIHGVIQGKDWSPNGKAAGMATSCSVDLKTELPYYDLRQNTVLAQYFSDVVSARYGVQTTDAALPVIHPAFAIPTLPHGGNHTPAFEKAAKTQKAHEAMMAVTKGLALTGLRVLNDASFLSQVQTAFTLDSAGKPTS</sequence>
<dbReference type="OrthoDB" id="6119954at2759"/>
<dbReference type="Pfam" id="PF01546">
    <property type="entry name" value="Peptidase_M20"/>
    <property type="match status" value="1"/>
</dbReference>
<feature type="compositionally biased region" description="Basic and acidic residues" evidence="2">
    <location>
        <begin position="45"/>
        <end position="55"/>
    </location>
</feature>
<evidence type="ECO:0000256" key="2">
    <source>
        <dbReference type="SAM" id="MobiDB-lite"/>
    </source>
</evidence>
<dbReference type="SUPFAM" id="SSF55031">
    <property type="entry name" value="Bacterial exopeptidase dimerisation domain"/>
    <property type="match status" value="1"/>
</dbReference>
<comment type="caution">
    <text evidence="3">The sequence shown here is derived from an EMBL/GenBank/DDBJ whole genome shotgun (WGS) entry which is preliminary data.</text>
</comment>